<feature type="signal peptide" evidence="1">
    <location>
        <begin position="1"/>
        <end position="25"/>
    </location>
</feature>
<gene>
    <name evidence="3" type="ORF">PR001_g17285</name>
    <name evidence="2" type="ORF">PR002_g17593</name>
    <name evidence="4" type="ORF">PR003_g18272</name>
</gene>
<evidence type="ECO:0000313" key="7">
    <source>
        <dbReference type="Proteomes" id="UP000435112"/>
    </source>
</evidence>
<proteinExistence type="predicted"/>
<dbReference type="EMBL" id="QXFT01001452">
    <property type="protein sequence ID" value="KAE9318286.1"/>
    <property type="molecule type" value="Genomic_DNA"/>
</dbReference>
<dbReference type="Proteomes" id="UP000434957">
    <property type="component" value="Unassembled WGS sequence"/>
</dbReference>
<evidence type="ECO:0000256" key="1">
    <source>
        <dbReference type="SAM" id="SignalP"/>
    </source>
</evidence>
<keyword evidence="1" id="KW-0732">Signal</keyword>
<dbReference type="AlphaFoldDB" id="A0A6A3K4J2"/>
<name>A0A6A3K4J2_9STRA</name>
<keyword evidence="6" id="KW-1185">Reference proteome</keyword>
<comment type="caution">
    <text evidence="2">The sequence shown here is derived from an EMBL/GenBank/DDBJ whole genome shotgun (WGS) entry which is preliminary data.</text>
</comment>
<evidence type="ECO:0000313" key="3">
    <source>
        <dbReference type="EMBL" id="KAE9006091.1"/>
    </source>
</evidence>
<dbReference type="Proteomes" id="UP000429607">
    <property type="component" value="Unassembled WGS sequence"/>
</dbReference>
<evidence type="ECO:0000313" key="4">
    <source>
        <dbReference type="EMBL" id="KAE9318286.1"/>
    </source>
</evidence>
<protein>
    <submittedName>
        <fullName evidence="2">Uncharacterized protein</fullName>
    </submittedName>
</protein>
<evidence type="ECO:0000313" key="6">
    <source>
        <dbReference type="Proteomes" id="UP000434957"/>
    </source>
</evidence>
<evidence type="ECO:0000313" key="5">
    <source>
        <dbReference type="Proteomes" id="UP000429607"/>
    </source>
</evidence>
<evidence type="ECO:0000313" key="2">
    <source>
        <dbReference type="EMBL" id="KAE9002580.1"/>
    </source>
</evidence>
<dbReference type="Proteomes" id="UP000435112">
    <property type="component" value="Unassembled WGS sequence"/>
</dbReference>
<sequence>MYCAFHRFGGWTAIIILVVPSVTKCTYSPNRINSGHAICGTHETKIYKLQVK</sequence>
<dbReference type="EMBL" id="QXFU01001429">
    <property type="protein sequence ID" value="KAE9002580.1"/>
    <property type="molecule type" value="Genomic_DNA"/>
</dbReference>
<feature type="chain" id="PRO_5036164699" evidence="1">
    <location>
        <begin position="26"/>
        <end position="52"/>
    </location>
</feature>
<accession>A0A6A3K4J2</accession>
<reference evidence="5 7" key="1">
    <citation type="submission" date="2018-09" db="EMBL/GenBank/DDBJ databases">
        <title>Genomic investigation of the strawberry pathogen Phytophthora fragariae indicates pathogenicity is determined by transcriptional variation in three key races.</title>
        <authorList>
            <person name="Adams T.M."/>
            <person name="Armitage A.D."/>
            <person name="Sobczyk M.K."/>
            <person name="Bates H.J."/>
            <person name="Dunwell J.M."/>
            <person name="Nellist C.F."/>
            <person name="Harrison R.J."/>
        </authorList>
    </citation>
    <scope>NUCLEOTIDE SEQUENCE [LARGE SCALE GENOMIC DNA]</scope>
    <source>
        <strain evidence="3 5">SCRP249</strain>
        <strain evidence="2 7">SCRP324</strain>
        <strain evidence="4 6">SCRP333</strain>
    </source>
</reference>
<dbReference type="EMBL" id="QXFV01001428">
    <property type="protein sequence ID" value="KAE9006091.1"/>
    <property type="molecule type" value="Genomic_DNA"/>
</dbReference>
<organism evidence="2 7">
    <name type="scientific">Phytophthora rubi</name>
    <dbReference type="NCBI Taxonomy" id="129364"/>
    <lineage>
        <taxon>Eukaryota</taxon>
        <taxon>Sar</taxon>
        <taxon>Stramenopiles</taxon>
        <taxon>Oomycota</taxon>
        <taxon>Peronosporomycetes</taxon>
        <taxon>Peronosporales</taxon>
        <taxon>Peronosporaceae</taxon>
        <taxon>Phytophthora</taxon>
    </lineage>
</organism>